<keyword evidence="2" id="KW-1185">Reference proteome</keyword>
<proteinExistence type="predicted"/>
<dbReference type="PROSITE" id="PS51197">
    <property type="entry name" value="HTH_RRF2_2"/>
    <property type="match status" value="1"/>
</dbReference>
<dbReference type="PANTHER" id="PTHR33221:SF9">
    <property type="entry name" value="RRF2 FAMILY PROTEIN"/>
    <property type="match status" value="1"/>
</dbReference>
<dbReference type="SUPFAM" id="SSF46785">
    <property type="entry name" value="Winged helix' DNA-binding domain"/>
    <property type="match status" value="1"/>
</dbReference>
<comment type="caution">
    <text evidence="1">The sequence shown here is derived from an EMBL/GenBank/DDBJ whole genome shotgun (WGS) entry which is preliminary data.</text>
</comment>
<sequence>MQLAKSFEQAACVLVLLATQRPDIPLTSDVIHERIGGSASYIRKIIRKLVVADLVASTSGNNGGVQLARSPETISIKDVVLAIEGPLHTFPDRGYFDQVFKDVQPVADEGTKVVNGIFSQADQLWLEFLSGQKIAALIKDLLAVSQIPVLNWNNQSEDKMGQLNQILARMRTAK</sequence>
<dbReference type="InterPro" id="IPR036388">
    <property type="entry name" value="WH-like_DNA-bd_sf"/>
</dbReference>
<evidence type="ECO:0000313" key="1">
    <source>
        <dbReference type="EMBL" id="MFC6294324.1"/>
    </source>
</evidence>
<dbReference type="InterPro" id="IPR036390">
    <property type="entry name" value="WH_DNA-bd_sf"/>
</dbReference>
<name>A0ABW1UF47_9LACO</name>
<organism evidence="1 2">
    <name type="scientific">Lactiplantibacillus daoliensis</name>
    <dbReference type="NCBI Taxonomy" id="2559916"/>
    <lineage>
        <taxon>Bacteria</taxon>
        <taxon>Bacillati</taxon>
        <taxon>Bacillota</taxon>
        <taxon>Bacilli</taxon>
        <taxon>Lactobacillales</taxon>
        <taxon>Lactobacillaceae</taxon>
        <taxon>Lactiplantibacillus</taxon>
    </lineage>
</organism>
<dbReference type="PANTHER" id="PTHR33221">
    <property type="entry name" value="WINGED HELIX-TURN-HELIX TRANSCRIPTIONAL REGULATOR, RRF2 FAMILY"/>
    <property type="match status" value="1"/>
</dbReference>
<dbReference type="InterPro" id="IPR000944">
    <property type="entry name" value="Tscrpt_reg_Rrf2"/>
</dbReference>
<dbReference type="Gene3D" id="1.10.10.10">
    <property type="entry name" value="Winged helix-like DNA-binding domain superfamily/Winged helix DNA-binding domain"/>
    <property type="match status" value="1"/>
</dbReference>
<evidence type="ECO:0000313" key="2">
    <source>
        <dbReference type="Proteomes" id="UP001596227"/>
    </source>
</evidence>
<dbReference type="Pfam" id="PF02082">
    <property type="entry name" value="Rrf2"/>
    <property type="match status" value="1"/>
</dbReference>
<dbReference type="EMBL" id="JBHSSB010000014">
    <property type="protein sequence ID" value="MFC6294324.1"/>
    <property type="molecule type" value="Genomic_DNA"/>
</dbReference>
<gene>
    <name evidence="1" type="ORF">ACFQH1_03820</name>
</gene>
<dbReference type="Proteomes" id="UP001596227">
    <property type="component" value="Unassembled WGS sequence"/>
</dbReference>
<dbReference type="RefSeq" id="WP_137606369.1">
    <property type="nucleotide sequence ID" value="NZ_BJDH01000001.1"/>
</dbReference>
<protein>
    <submittedName>
        <fullName evidence="1">Rrf2 family transcriptional regulator</fullName>
    </submittedName>
</protein>
<accession>A0ABW1UF47</accession>
<reference evidence="2" key="1">
    <citation type="journal article" date="2019" name="Int. J. Syst. Evol. Microbiol.">
        <title>The Global Catalogue of Microorganisms (GCM) 10K type strain sequencing project: providing services to taxonomists for standard genome sequencing and annotation.</title>
        <authorList>
            <consortium name="The Broad Institute Genomics Platform"/>
            <consortium name="The Broad Institute Genome Sequencing Center for Infectious Disease"/>
            <person name="Wu L."/>
            <person name="Ma J."/>
        </authorList>
    </citation>
    <scope>NUCLEOTIDE SEQUENCE [LARGE SCALE GENOMIC DNA]</scope>
    <source>
        <strain evidence="2">CCM 8934</strain>
    </source>
</reference>